<gene>
    <name evidence="2" type="ORF">SAMN02745130_01051</name>
</gene>
<name>A0A1T4W5F2_9GAMM</name>
<evidence type="ECO:0000313" key="2">
    <source>
        <dbReference type="EMBL" id="SKA72369.1"/>
    </source>
</evidence>
<feature type="signal peptide" evidence="1">
    <location>
        <begin position="1"/>
        <end position="24"/>
    </location>
</feature>
<protein>
    <submittedName>
        <fullName evidence="2">Uncharacterized protein</fullName>
    </submittedName>
</protein>
<organism evidence="2 3">
    <name type="scientific">Thiothrix eikelboomii</name>
    <dbReference type="NCBI Taxonomy" id="92487"/>
    <lineage>
        <taxon>Bacteria</taxon>
        <taxon>Pseudomonadati</taxon>
        <taxon>Pseudomonadota</taxon>
        <taxon>Gammaproteobacteria</taxon>
        <taxon>Thiotrichales</taxon>
        <taxon>Thiotrichaceae</taxon>
        <taxon>Thiothrix</taxon>
    </lineage>
</organism>
<dbReference type="AlphaFoldDB" id="A0A1T4W5F2"/>
<keyword evidence="1" id="KW-0732">Signal</keyword>
<dbReference type="EMBL" id="FUYB01000003">
    <property type="protein sequence ID" value="SKA72369.1"/>
    <property type="molecule type" value="Genomic_DNA"/>
</dbReference>
<dbReference type="RefSeq" id="WP_078921530.1">
    <property type="nucleotide sequence ID" value="NZ_FUYB01000003.1"/>
</dbReference>
<reference evidence="2 3" key="1">
    <citation type="submission" date="2017-02" db="EMBL/GenBank/DDBJ databases">
        <authorList>
            <person name="Peterson S.W."/>
        </authorList>
    </citation>
    <scope>NUCLEOTIDE SEQUENCE [LARGE SCALE GENOMIC DNA]</scope>
    <source>
        <strain evidence="2 3">ATCC 49788</strain>
    </source>
</reference>
<dbReference type="Proteomes" id="UP000190460">
    <property type="component" value="Unassembled WGS sequence"/>
</dbReference>
<accession>A0A1T4W5F2</accession>
<evidence type="ECO:0000256" key="1">
    <source>
        <dbReference type="SAM" id="SignalP"/>
    </source>
</evidence>
<keyword evidence="3" id="KW-1185">Reference proteome</keyword>
<proteinExistence type="predicted"/>
<sequence length="67" mass="7063">MRLEQKIKLIAACITLVSATQANAESSSPRISTGTVSGKVSDESVWLAAAKAYAEAVKQLQAKEGKQ</sequence>
<dbReference type="STRING" id="92487.SAMN02745130_01051"/>
<evidence type="ECO:0000313" key="3">
    <source>
        <dbReference type="Proteomes" id="UP000190460"/>
    </source>
</evidence>
<feature type="chain" id="PRO_5012074992" evidence="1">
    <location>
        <begin position="25"/>
        <end position="67"/>
    </location>
</feature>